<gene>
    <name evidence="7" type="ORF">GC101_18965</name>
</gene>
<dbReference type="PROSITE" id="PS50110">
    <property type="entry name" value="RESPONSE_REGULATORY"/>
    <property type="match status" value="1"/>
</dbReference>
<dbReference type="Pfam" id="PF17853">
    <property type="entry name" value="GGDEF_2"/>
    <property type="match status" value="1"/>
</dbReference>
<dbReference type="InterPro" id="IPR001789">
    <property type="entry name" value="Sig_transdc_resp-reg_receiver"/>
</dbReference>
<proteinExistence type="predicted"/>
<sequence>MAMNMVFRWRVCLIRASRQCSSCRLLPIRAEQGRMTELPKILIVDDESVFRKGLRKMITSLEGNWEVVGEATDGYDALDKLAELSPEVLLTDIRMPRMDGIQLQQMAGGRFKDLMTVVVSGYDEFAYVQQSMRQGAKDYLMKPVERQELGRVLERLGRELAERKAHPARKEELWQVQPVLKRHVAGHLIESLLKGKTEDSDLQLLREMGFAFGHPYFICMVIKLDKHSVEKERYQRGDASLFLLYIQQVVQEMIDRHATGISFVLSDTEVVALLNIAELQHSLSAPGALGDLIRRQIRSLSNLTVTIGVSNPAEGLPGIPKAYNEAGIALLYRLIEGGDKLLDYAKMTERPHSGSGPLKWSWEMLEKSITGGRVASIGPIVEHMIEELCSMAESPESIHQQICKLLLYYYELSEELNVTESWLGSKDIRKVLFDVCSLSSRQELAEKCRGLLLTLTGCIAKSREVKDLDPVAAAQRYISQHYDHPLSLKEVADEVYLNPAYFSNLFKQRTGVTFIEFLTHIRMEEARKKLAFTDDKISRIAEETGFGNVRHFNRVFKNCCGLSPKEYRDSTRNVQAALIDRKD</sequence>
<dbReference type="InterPro" id="IPR009057">
    <property type="entry name" value="Homeodomain-like_sf"/>
</dbReference>
<organism evidence="7 8">
    <name type="scientific">Paenibacillus phytohabitans</name>
    <dbReference type="NCBI Taxonomy" id="2654978"/>
    <lineage>
        <taxon>Bacteria</taxon>
        <taxon>Bacillati</taxon>
        <taxon>Bacillota</taxon>
        <taxon>Bacilli</taxon>
        <taxon>Bacillales</taxon>
        <taxon>Paenibacillaceae</taxon>
        <taxon>Paenibacillus</taxon>
    </lineage>
</organism>
<dbReference type="Proteomes" id="UP000596857">
    <property type="component" value="Unassembled WGS sequence"/>
</dbReference>
<dbReference type="InterPro" id="IPR041522">
    <property type="entry name" value="CdaR_GGDEF"/>
</dbReference>
<dbReference type="Pfam" id="PF00072">
    <property type="entry name" value="Response_reg"/>
    <property type="match status" value="1"/>
</dbReference>
<dbReference type="PROSITE" id="PS01124">
    <property type="entry name" value="HTH_ARAC_FAMILY_2"/>
    <property type="match status" value="1"/>
</dbReference>
<dbReference type="EMBL" id="WHOB01000059">
    <property type="protein sequence ID" value="NOU80945.1"/>
    <property type="molecule type" value="Genomic_DNA"/>
</dbReference>
<keyword evidence="8" id="KW-1185">Reference proteome</keyword>
<dbReference type="Gene3D" id="1.10.10.60">
    <property type="entry name" value="Homeodomain-like"/>
    <property type="match status" value="2"/>
</dbReference>
<keyword evidence="1" id="KW-0805">Transcription regulation</keyword>
<dbReference type="PANTHER" id="PTHR43280">
    <property type="entry name" value="ARAC-FAMILY TRANSCRIPTIONAL REGULATOR"/>
    <property type="match status" value="1"/>
</dbReference>
<feature type="modified residue" description="4-aspartylphosphate" evidence="4">
    <location>
        <position position="92"/>
    </location>
</feature>
<name>A0ABX1YME1_9BACL</name>
<dbReference type="InterPro" id="IPR011006">
    <property type="entry name" value="CheY-like_superfamily"/>
</dbReference>
<dbReference type="SUPFAM" id="SSF52172">
    <property type="entry name" value="CheY-like"/>
    <property type="match status" value="1"/>
</dbReference>
<dbReference type="PANTHER" id="PTHR43280:SF28">
    <property type="entry name" value="HTH-TYPE TRANSCRIPTIONAL ACTIVATOR RHAS"/>
    <property type="match status" value="1"/>
</dbReference>
<dbReference type="InterPro" id="IPR020449">
    <property type="entry name" value="Tscrpt_reg_AraC-type_HTH"/>
</dbReference>
<dbReference type="InterPro" id="IPR018060">
    <property type="entry name" value="HTH_AraC"/>
</dbReference>
<reference evidence="7 8" key="1">
    <citation type="submission" date="2019-10" db="EMBL/GenBank/DDBJ databases">
        <title>Description of Paenibacillus terricola sp. nov.</title>
        <authorList>
            <person name="Carlier A."/>
            <person name="Qi S."/>
        </authorList>
    </citation>
    <scope>NUCLEOTIDE SEQUENCE [LARGE SCALE GENOMIC DNA]</scope>
    <source>
        <strain evidence="7 8">LMG 31459</strain>
    </source>
</reference>
<dbReference type="InterPro" id="IPR018062">
    <property type="entry name" value="HTH_AraC-typ_CS"/>
</dbReference>
<protein>
    <submittedName>
        <fullName evidence="7">Response regulator</fullName>
    </submittedName>
</protein>
<evidence type="ECO:0000313" key="8">
    <source>
        <dbReference type="Proteomes" id="UP000596857"/>
    </source>
</evidence>
<evidence type="ECO:0000256" key="3">
    <source>
        <dbReference type="ARBA" id="ARBA00023163"/>
    </source>
</evidence>
<evidence type="ECO:0000259" key="6">
    <source>
        <dbReference type="PROSITE" id="PS50110"/>
    </source>
</evidence>
<dbReference type="CDD" id="cd17536">
    <property type="entry name" value="REC_YesN-like"/>
    <property type="match status" value="1"/>
</dbReference>
<keyword evidence="4" id="KW-0597">Phosphoprotein</keyword>
<evidence type="ECO:0000256" key="4">
    <source>
        <dbReference type="PROSITE-ProRule" id="PRU00169"/>
    </source>
</evidence>
<dbReference type="SMART" id="SM00448">
    <property type="entry name" value="REC"/>
    <property type="match status" value="1"/>
</dbReference>
<evidence type="ECO:0000313" key="7">
    <source>
        <dbReference type="EMBL" id="NOU80945.1"/>
    </source>
</evidence>
<dbReference type="Pfam" id="PF12833">
    <property type="entry name" value="HTH_18"/>
    <property type="match status" value="1"/>
</dbReference>
<dbReference type="PROSITE" id="PS00041">
    <property type="entry name" value="HTH_ARAC_FAMILY_1"/>
    <property type="match status" value="1"/>
</dbReference>
<evidence type="ECO:0000259" key="5">
    <source>
        <dbReference type="PROSITE" id="PS01124"/>
    </source>
</evidence>
<evidence type="ECO:0000256" key="2">
    <source>
        <dbReference type="ARBA" id="ARBA00023125"/>
    </source>
</evidence>
<dbReference type="PRINTS" id="PR00032">
    <property type="entry name" value="HTHARAC"/>
</dbReference>
<accession>A0ABX1YME1</accession>
<dbReference type="SMART" id="SM00342">
    <property type="entry name" value="HTH_ARAC"/>
    <property type="match status" value="1"/>
</dbReference>
<comment type="caution">
    <text evidence="7">The sequence shown here is derived from an EMBL/GenBank/DDBJ whole genome shotgun (WGS) entry which is preliminary data.</text>
</comment>
<evidence type="ECO:0000256" key="1">
    <source>
        <dbReference type="ARBA" id="ARBA00023015"/>
    </source>
</evidence>
<feature type="domain" description="HTH araC/xylS-type" evidence="5">
    <location>
        <begin position="472"/>
        <end position="570"/>
    </location>
</feature>
<dbReference type="Gene3D" id="3.40.50.2300">
    <property type="match status" value="1"/>
</dbReference>
<feature type="domain" description="Response regulatory" evidence="6">
    <location>
        <begin position="40"/>
        <end position="157"/>
    </location>
</feature>
<keyword evidence="2" id="KW-0238">DNA-binding</keyword>
<dbReference type="SUPFAM" id="SSF46689">
    <property type="entry name" value="Homeodomain-like"/>
    <property type="match status" value="2"/>
</dbReference>
<keyword evidence="3" id="KW-0804">Transcription</keyword>